<evidence type="ECO:0000313" key="1">
    <source>
        <dbReference type="EMBL" id="CAF3449065.1"/>
    </source>
</evidence>
<reference evidence="2" key="1">
    <citation type="submission" date="2021-02" db="EMBL/GenBank/DDBJ databases">
        <authorList>
            <person name="Nowell W R."/>
        </authorList>
    </citation>
    <scope>NUCLEOTIDE SEQUENCE</scope>
</reference>
<sequence>MYMIYLNEITQMNKNPHMKHIMAKQFKKKESQGTLKRLIDKRMAIRHAQLLPSLPPVIFKRDNFRVERDQINHLLDTADKGSLDETSISTNSTERNDLYDSDRTVILRKLSNQTLLDEDKDEASIDT</sequence>
<gene>
    <name evidence="1" type="ORF">GRG538_LOCUS14074</name>
    <name evidence="2" type="ORF">QYT958_LOCUS25315</name>
</gene>
<dbReference type="EMBL" id="CAJOBR010005670">
    <property type="protein sequence ID" value="CAF4825277.1"/>
    <property type="molecule type" value="Genomic_DNA"/>
</dbReference>
<protein>
    <submittedName>
        <fullName evidence="2">Uncharacterized protein</fullName>
    </submittedName>
</protein>
<comment type="caution">
    <text evidence="2">The sequence shown here is derived from an EMBL/GenBank/DDBJ whole genome shotgun (WGS) entry which is preliminary data.</text>
</comment>
<organism evidence="2 3">
    <name type="scientific">Rotaria socialis</name>
    <dbReference type="NCBI Taxonomy" id="392032"/>
    <lineage>
        <taxon>Eukaryota</taxon>
        <taxon>Metazoa</taxon>
        <taxon>Spiralia</taxon>
        <taxon>Gnathifera</taxon>
        <taxon>Rotifera</taxon>
        <taxon>Eurotatoria</taxon>
        <taxon>Bdelloidea</taxon>
        <taxon>Philodinida</taxon>
        <taxon>Philodinidae</taxon>
        <taxon>Rotaria</taxon>
    </lineage>
</organism>
<dbReference type="Proteomes" id="UP000663872">
    <property type="component" value="Unassembled WGS sequence"/>
</dbReference>
<proteinExistence type="predicted"/>
<evidence type="ECO:0000313" key="2">
    <source>
        <dbReference type="EMBL" id="CAF4825277.1"/>
    </source>
</evidence>
<dbReference type="AlphaFoldDB" id="A0A821QF91"/>
<dbReference type="EMBL" id="CAJNYT010002141">
    <property type="protein sequence ID" value="CAF3449065.1"/>
    <property type="molecule type" value="Genomic_DNA"/>
</dbReference>
<evidence type="ECO:0000313" key="3">
    <source>
        <dbReference type="Proteomes" id="UP000663848"/>
    </source>
</evidence>
<dbReference type="Proteomes" id="UP000663848">
    <property type="component" value="Unassembled WGS sequence"/>
</dbReference>
<accession>A0A821QF91</accession>
<name>A0A821QF91_9BILA</name>